<reference evidence="3 4" key="1">
    <citation type="submission" date="2019-06" db="EMBL/GenBank/DDBJ databases">
        <title>Discovery of a novel chromosome fission-fusion reversal in muntjac.</title>
        <authorList>
            <person name="Mudd A.B."/>
            <person name="Bredeson J.V."/>
            <person name="Baum R."/>
            <person name="Hockemeyer D."/>
            <person name="Rokhsar D.S."/>
        </authorList>
    </citation>
    <scope>NUCLEOTIDE SEQUENCE [LARGE SCALE GENOMIC DNA]</scope>
    <source>
        <strain evidence="3">UTSW_UCB_Mm</strain>
        <tissue evidence="3">Fibroblast cell line</tissue>
    </source>
</reference>
<feature type="non-terminal residue" evidence="3">
    <location>
        <position position="1"/>
    </location>
</feature>
<sequence length="61" mass="6780">KTSLTDSISEPMSNVYSKVAVSITITTITNVLTFYKGIMTSFIIIKRTRPLSGPYNTFAFI</sequence>
<gene>
    <name evidence="3" type="ORF">FD754_023313</name>
</gene>
<keyword evidence="1" id="KW-1133">Transmembrane helix</keyword>
<evidence type="ECO:0000256" key="1">
    <source>
        <dbReference type="SAM" id="Phobius"/>
    </source>
</evidence>
<evidence type="ECO:0000313" key="4">
    <source>
        <dbReference type="Proteomes" id="UP000326458"/>
    </source>
</evidence>
<organism evidence="3 4">
    <name type="scientific">Muntiacus muntjak</name>
    <name type="common">Barking deer</name>
    <name type="synonym">Indian muntjac</name>
    <dbReference type="NCBI Taxonomy" id="9888"/>
    <lineage>
        <taxon>Eukaryota</taxon>
        <taxon>Metazoa</taxon>
        <taxon>Chordata</taxon>
        <taxon>Craniata</taxon>
        <taxon>Vertebrata</taxon>
        <taxon>Euteleostomi</taxon>
        <taxon>Mammalia</taxon>
        <taxon>Eutheria</taxon>
        <taxon>Laurasiatheria</taxon>
        <taxon>Artiodactyla</taxon>
        <taxon>Ruminantia</taxon>
        <taxon>Pecora</taxon>
        <taxon>Cervidae</taxon>
        <taxon>Muntiacinae</taxon>
        <taxon>Muntiacus</taxon>
    </lineage>
</organism>
<keyword evidence="1" id="KW-0812">Transmembrane</keyword>
<dbReference type="Proteomes" id="UP000326458">
    <property type="component" value="Unassembled WGS sequence"/>
</dbReference>
<feature type="transmembrane region" description="Helical" evidence="1">
    <location>
        <begin position="20"/>
        <end position="45"/>
    </location>
</feature>
<comment type="caution">
    <text evidence="3">The sequence shown here is derived from an EMBL/GenBank/DDBJ whole genome shotgun (WGS) entry which is preliminary data.</text>
</comment>
<evidence type="ECO:0000259" key="2">
    <source>
        <dbReference type="Pfam" id="PF02460"/>
    </source>
</evidence>
<name>A0A5N3UU13_MUNMU</name>
<dbReference type="InterPro" id="IPR003392">
    <property type="entry name" value="PTHD_SSD"/>
</dbReference>
<keyword evidence="1" id="KW-0472">Membrane</keyword>
<protein>
    <recommendedName>
        <fullName evidence="2">Patched domain-containing protein</fullName>
    </recommendedName>
</protein>
<dbReference type="GO" id="GO:0016020">
    <property type="term" value="C:membrane"/>
    <property type="evidence" value="ECO:0007669"/>
    <property type="project" value="InterPro"/>
</dbReference>
<accession>A0A5N3UU13</accession>
<keyword evidence="4" id="KW-1185">Reference proteome</keyword>
<dbReference type="EMBL" id="VCEA01000480">
    <property type="protein sequence ID" value="KAB0340220.1"/>
    <property type="molecule type" value="Genomic_DNA"/>
</dbReference>
<feature type="domain" description="Patched" evidence="2">
    <location>
        <begin position="2"/>
        <end position="45"/>
    </location>
</feature>
<dbReference type="Pfam" id="PF02460">
    <property type="entry name" value="Patched"/>
    <property type="match status" value="1"/>
</dbReference>
<evidence type="ECO:0000313" key="3">
    <source>
        <dbReference type="EMBL" id="KAB0340220.1"/>
    </source>
</evidence>
<proteinExistence type="predicted"/>
<dbReference type="AlphaFoldDB" id="A0A5N3UU13"/>